<gene>
    <name evidence="4" type="ORF">HHL08_18065</name>
</gene>
<evidence type="ECO:0000256" key="2">
    <source>
        <dbReference type="ARBA" id="ARBA00023002"/>
    </source>
</evidence>
<dbReference type="InterPro" id="IPR020904">
    <property type="entry name" value="Sc_DH/Rdtase_CS"/>
</dbReference>
<evidence type="ECO:0000256" key="3">
    <source>
        <dbReference type="ARBA" id="ARBA00051383"/>
    </source>
</evidence>
<protein>
    <submittedName>
        <fullName evidence="4">SDR family oxidoreductase</fullName>
    </submittedName>
</protein>
<dbReference type="FunFam" id="3.40.50.720:FF:000084">
    <property type="entry name" value="Short-chain dehydrogenase reductase"/>
    <property type="match status" value="1"/>
</dbReference>
<dbReference type="Pfam" id="PF13561">
    <property type="entry name" value="adh_short_C2"/>
    <property type="match status" value="1"/>
</dbReference>
<proteinExistence type="inferred from homology"/>
<dbReference type="Proteomes" id="UP000519023">
    <property type="component" value="Unassembled WGS sequence"/>
</dbReference>
<comment type="catalytic activity">
    <reaction evidence="3">
        <text>2,5-dichlorocyclohexa-2,5-dien-1,4-diol + NAD(+) = 2,5-dichlorohydroquinone + NADH + H(+)</text>
        <dbReference type="Rhea" id="RHEA:15741"/>
        <dbReference type="ChEBI" id="CHEBI:15378"/>
        <dbReference type="ChEBI" id="CHEBI:27545"/>
        <dbReference type="ChEBI" id="CHEBI:28975"/>
        <dbReference type="ChEBI" id="CHEBI:57540"/>
        <dbReference type="ChEBI" id="CHEBI:57945"/>
    </reaction>
</comment>
<reference evidence="4 5" key="1">
    <citation type="submission" date="2020-04" db="EMBL/GenBank/DDBJ databases">
        <title>Sphingobium sp. AR-3-1 isolated from Arctic soil.</title>
        <authorList>
            <person name="Dahal R.H."/>
            <person name="Chaudhary D.K."/>
        </authorList>
    </citation>
    <scope>NUCLEOTIDE SEQUENCE [LARGE SCALE GENOMIC DNA]</scope>
    <source>
        <strain evidence="4 5">AR-3-1</strain>
    </source>
</reference>
<dbReference type="AlphaFoldDB" id="A0A7X9ZUW4"/>
<dbReference type="InterPro" id="IPR036291">
    <property type="entry name" value="NAD(P)-bd_dom_sf"/>
</dbReference>
<dbReference type="InterPro" id="IPR002347">
    <property type="entry name" value="SDR_fam"/>
</dbReference>
<keyword evidence="5" id="KW-1185">Reference proteome</keyword>
<dbReference type="EMBL" id="JABBFV010000015">
    <property type="protein sequence ID" value="NML12026.1"/>
    <property type="molecule type" value="Genomic_DNA"/>
</dbReference>
<dbReference type="NCBIfam" id="NF005559">
    <property type="entry name" value="PRK07231.1"/>
    <property type="match status" value="1"/>
</dbReference>
<evidence type="ECO:0000313" key="4">
    <source>
        <dbReference type="EMBL" id="NML12026.1"/>
    </source>
</evidence>
<dbReference type="PANTHER" id="PTHR24321:SF8">
    <property type="entry name" value="ESTRADIOL 17-BETA-DEHYDROGENASE 8-RELATED"/>
    <property type="match status" value="1"/>
</dbReference>
<dbReference type="PRINTS" id="PR00081">
    <property type="entry name" value="GDHRDH"/>
</dbReference>
<evidence type="ECO:0000313" key="5">
    <source>
        <dbReference type="Proteomes" id="UP000519023"/>
    </source>
</evidence>
<sequence length="269" mass="27981">MLTQQFEGKVALVTGGASGIGAAFARTIVRDGGRIAIADLNEDMGLALVAELGTDKASFTRTDVSQQDDVIAFVDGAAAHFGRIDILFNNAGIGGMGTTLDLDAATFRRVIEVDLFSVFYGCKAALPHMLRNGSGAIVNNASIAGMLGDFGMTAYNTAKGGVVNYTRALAMDMAKSGIRVNAVCPGCVDTPLFAGLKAAQSVFDNFIRAVPMARIGQAEEIAEVVAFLASDKASYMTGTVIPVDGGITATSGFPDLAPFMEILQKCFNA</sequence>
<dbReference type="CDD" id="cd05233">
    <property type="entry name" value="SDR_c"/>
    <property type="match status" value="1"/>
</dbReference>
<dbReference type="GO" id="GO:0016491">
    <property type="term" value="F:oxidoreductase activity"/>
    <property type="evidence" value="ECO:0007669"/>
    <property type="project" value="UniProtKB-KW"/>
</dbReference>
<organism evidence="4 5">
    <name type="scientific">Sphingobium psychrophilum</name>
    <dbReference type="NCBI Taxonomy" id="2728834"/>
    <lineage>
        <taxon>Bacteria</taxon>
        <taxon>Pseudomonadati</taxon>
        <taxon>Pseudomonadota</taxon>
        <taxon>Alphaproteobacteria</taxon>
        <taxon>Sphingomonadales</taxon>
        <taxon>Sphingomonadaceae</taxon>
        <taxon>Sphingobium</taxon>
    </lineage>
</organism>
<dbReference type="PROSITE" id="PS00061">
    <property type="entry name" value="ADH_SHORT"/>
    <property type="match status" value="1"/>
</dbReference>
<comment type="similarity">
    <text evidence="1">Belongs to the short-chain dehydrogenases/reductases (SDR) family.</text>
</comment>
<keyword evidence="2" id="KW-0560">Oxidoreductase</keyword>
<dbReference type="PRINTS" id="PR00080">
    <property type="entry name" value="SDRFAMILY"/>
</dbReference>
<evidence type="ECO:0000256" key="1">
    <source>
        <dbReference type="ARBA" id="ARBA00006484"/>
    </source>
</evidence>
<name>A0A7X9ZUW4_9SPHN</name>
<accession>A0A7X9ZUW4</accession>
<dbReference type="Gene3D" id="3.40.50.720">
    <property type="entry name" value="NAD(P)-binding Rossmann-like Domain"/>
    <property type="match status" value="1"/>
</dbReference>
<dbReference type="PANTHER" id="PTHR24321">
    <property type="entry name" value="DEHYDROGENASES, SHORT CHAIN"/>
    <property type="match status" value="1"/>
</dbReference>
<comment type="caution">
    <text evidence="4">The sequence shown here is derived from an EMBL/GenBank/DDBJ whole genome shotgun (WGS) entry which is preliminary data.</text>
</comment>
<dbReference type="SUPFAM" id="SSF51735">
    <property type="entry name" value="NAD(P)-binding Rossmann-fold domains"/>
    <property type="match status" value="1"/>
</dbReference>